<feature type="domain" description="TNFR-Cys" evidence="5">
    <location>
        <begin position="29"/>
        <end position="78"/>
    </location>
</feature>
<keyword evidence="3" id="KW-0472">Membrane</keyword>
<feature type="disulfide bond" evidence="1">
    <location>
        <begin position="60"/>
        <end position="78"/>
    </location>
</feature>
<evidence type="ECO:0000256" key="2">
    <source>
        <dbReference type="SAM" id="MobiDB-lite"/>
    </source>
</evidence>
<feature type="disulfide bond" evidence="1">
    <location>
        <begin position="57"/>
        <end position="70"/>
    </location>
</feature>
<dbReference type="GeneID" id="109487937"/>
<gene>
    <name evidence="7" type="primary">LOC109487937</name>
</gene>
<protein>
    <submittedName>
        <fullName evidence="7">Uncharacterized protein LOC109487937</fullName>
    </submittedName>
</protein>
<sequence length="242" mass="26002">MAGMSQLVGILCVLGTHLAVTVTAGEVTTCPPGQFAYLVPDATPMYVQAGEYVCRRCRLCADGQELVEPCVGTNDTRCGGCIRQKEGFVWDEGTRSCQHRDVLAGLARPEDFLTPQGGEKFAGTAPVPVPAAGSDQGGLAIGLWVSMAVLAVVAAVLLFLLLRRRGDNNRRGKKLQVTTKAVEEQSLSGSDSRTSSPFLQRRDSEETVPARVYNNRPWSPAGSPHSFSWNGPCFTQPKEGYV</sequence>
<evidence type="ECO:0000313" key="7">
    <source>
        <dbReference type="RefSeq" id="XP_019647597.1"/>
    </source>
</evidence>
<dbReference type="OrthoDB" id="10032081at2759"/>
<feature type="compositionally biased region" description="Polar residues" evidence="2">
    <location>
        <begin position="185"/>
        <end position="198"/>
    </location>
</feature>
<comment type="caution">
    <text evidence="1">Lacks conserved residue(s) required for the propagation of feature annotation.</text>
</comment>
<reference evidence="7" key="1">
    <citation type="submission" date="2025-08" db="UniProtKB">
        <authorList>
            <consortium name="RefSeq"/>
        </authorList>
    </citation>
    <scope>IDENTIFICATION</scope>
    <source>
        <tissue evidence="7">Gonad</tissue>
    </source>
</reference>
<accession>A0A6P5AX19</accession>
<dbReference type="KEGG" id="bbel:109487937"/>
<name>A0A6P5AX19_BRABE</name>
<keyword evidence="1" id="KW-1015">Disulfide bond</keyword>
<dbReference type="AlphaFoldDB" id="A0A6P5AX19"/>
<evidence type="ECO:0000313" key="6">
    <source>
        <dbReference type="Proteomes" id="UP000515135"/>
    </source>
</evidence>
<dbReference type="RefSeq" id="XP_019647597.1">
    <property type="nucleotide sequence ID" value="XM_019792038.1"/>
</dbReference>
<feature type="repeat" description="TNFR-Cys" evidence="1">
    <location>
        <begin position="29"/>
        <end position="78"/>
    </location>
</feature>
<evidence type="ECO:0000259" key="5">
    <source>
        <dbReference type="PROSITE" id="PS50050"/>
    </source>
</evidence>
<feature type="signal peptide" evidence="4">
    <location>
        <begin position="1"/>
        <end position="19"/>
    </location>
</feature>
<evidence type="ECO:0000256" key="4">
    <source>
        <dbReference type="SAM" id="SignalP"/>
    </source>
</evidence>
<keyword evidence="6" id="KW-1185">Reference proteome</keyword>
<evidence type="ECO:0000256" key="3">
    <source>
        <dbReference type="SAM" id="Phobius"/>
    </source>
</evidence>
<dbReference type="InterPro" id="IPR001368">
    <property type="entry name" value="TNFR/NGFR_Cys_rich_reg"/>
</dbReference>
<evidence type="ECO:0000256" key="1">
    <source>
        <dbReference type="PROSITE-ProRule" id="PRU00206"/>
    </source>
</evidence>
<keyword evidence="3" id="KW-1133">Transmembrane helix</keyword>
<keyword evidence="3" id="KW-0812">Transmembrane</keyword>
<dbReference type="Proteomes" id="UP000515135">
    <property type="component" value="Unplaced"/>
</dbReference>
<feature type="transmembrane region" description="Helical" evidence="3">
    <location>
        <begin position="141"/>
        <end position="162"/>
    </location>
</feature>
<dbReference type="PROSITE" id="PS50050">
    <property type="entry name" value="TNFR_NGFR_2"/>
    <property type="match status" value="1"/>
</dbReference>
<organism evidence="6 7">
    <name type="scientific">Branchiostoma belcheri</name>
    <name type="common">Amphioxus</name>
    <dbReference type="NCBI Taxonomy" id="7741"/>
    <lineage>
        <taxon>Eukaryota</taxon>
        <taxon>Metazoa</taxon>
        <taxon>Chordata</taxon>
        <taxon>Cephalochordata</taxon>
        <taxon>Leptocardii</taxon>
        <taxon>Amphioxiformes</taxon>
        <taxon>Branchiostomatidae</taxon>
        <taxon>Branchiostoma</taxon>
    </lineage>
</organism>
<feature type="chain" id="PRO_5028303887" evidence="4">
    <location>
        <begin position="20"/>
        <end position="242"/>
    </location>
</feature>
<feature type="region of interest" description="Disordered" evidence="2">
    <location>
        <begin position="172"/>
        <end position="223"/>
    </location>
</feature>
<proteinExistence type="predicted"/>
<keyword evidence="4" id="KW-0732">Signal</keyword>